<dbReference type="Proteomes" id="UP001287286">
    <property type="component" value="Unassembled WGS sequence"/>
</dbReference>
<sequence>MSSLHNSNDLADGREVCIYVDTLRLQRQFPTTQTVTTSRLPGTMDQKWPVDIGKLKSAILACTGLESRSLDVSVNLYGPTPPSTDTIWHPVAGQSLKLRTLYPDATSGHLPRADLAILIDSINTAWDKSHKESRAEFVLVSDEIDPAVPKIAKHGFNVHICWWRAHLREDYEDDKAHLQICAIDDFLDFPDVVAWYLSSQNAEPALYFEGGIGLLRRLT</sequence>
<accession>A0ABR0BEQ2</accession>
<proteinExistence type="predicted"/>
<reference evidence="1 2" key="1">
    <citation type="journal article" date="2024" name="Microbiol. Resour. Announc.">
        <title>Genome annotations for the ascomycete fungi Trichoderma harzianum, Trichoderma aggressivum, and Purpureocillium lilacinum.</title>
        <authorList>
            <person name="Beijen E.P.W."/>
            <person name="Ohm R.A."/>
        </authorList>
    </citation>
    <scope>NUCLEOTIDE SEQUENCE [LARGE SCALE GENOMIC DNA]</scope>
    <source>
        <strain evidence="1 2">CBS 150709</strain>
    </source>
</reference>
<evidence type="ECO:0000313" key="2">
    <source>
        <dbReference type="Proteomes" id="UP001287286"/>
    </source>
</evidence>
<name>A0ABR0BEQ2_PURLI</name>
<comment type="caution">
    <text evidence="1">The sequence shown here is derived from an EMBL/GenBank/DDBJ whole genome shotgun (WGS) entry which is preliminary data.</text>
</comment>
<protein>
    <recommendedName>
        <fullName evidence="3">NYN domain-containing protein</fullName>
    </recommendedName>
</protein>
<gene>
    <name evidence="1" type="ORF">Purlil1_13445</name>
</gene>
<evidence type="ECO:0008006" key="3">
    <source>
        <dbReference type="Google" id="ProtNLM"/>
    </source>
</evidence>
<organism evidence="1 2">
    <name type="scientific">Purpureocillium lilacinum</name>
    <name type="common">Paecilomyces lilacinus</name>
    <dbReference type="NCBI Taxonomy" id="33203"/>
    <lineage>
        <taxon>Eukaryota</taxon>
        <taxon>Fungi</taxon>
        <taxon>Dikarya</taxon>
        <taxon>Ascomycota</taxon>
        <taxon>Pezizomycotina</taxon>
        <taxon>Sordariomycetes</taxon>
        <taxon>Hypocreomycetidae</taxon>
        <taxon>Hypocreales</taxon>
        <taxon>Ophiocordycipitaceae</taxon>
        <taxon>Purpureocillium</taxon>
    </lineage>
</organism>
<keyword evidence="2" id="KW-1185">Reference proteome</keyword>
<evidence type="ECO:0000313" key="1">
    <source>
        <dbReference type="EMBL" id="KAK4071329.1"/>
    </source>
</evidence>
<dbReference type="EMBL" id="JAWRVI010000222">
    <property type="protein sequence ID" value="KAK4071329.1"/>
    <property type="molecule type" value="Genomic_DNA"/>
</dbReference>